<comment type="caution">
    <text evidence="2">The sequence shown here is derived from an EMBL/GenBank/DDBJ whole genome shotgun (WGS) entry which is preliminary data.</text>
</comment>
<name>A0A2C6KJP7_9APIC</name>
<dbReference type="GeneID" id="94432809"/>
<reference evidence="2 3" key="1">
    <citation type="journal article" date="2017" name="Int. J. Parasitol.">
        <title>The genome of the protozoan parasite Cystoisospora suis and a reverse vaccinology approach to identify vaccine candidates.</title>
        <authorList>
            <person name="Palmieri N."/>
            <person name="Shrestha A."/>
            <person name="Ruttkowski B."/>
            <person name="Beck T."/>
            <person name="Vogl C."/>
            <person name="Tomley F."/>
            <person name="Blake D.P."/>
            <person name="Joachim A."/>
        </authorList>
    </citation>
    <scope>NUCLEOTIDE SEQUENCE [LARGE SCALE GENOMIC DNA]</scope>
    <source>
        <strain evidence="2 3">Wien I</strain>
    </source>
</reference>
<proteinExistence type="predicted"/>
<sequence>MQEEEENLRALLREEERKSEEQRRLLRAARDQEEEVNRAIEKFLDKIHEANLKNQTLQREVERQKEVLAQAQDQSSKDSEELRSLRTTVQELRHELRNARSSCLSHEEAKELKKENEELKTQVEEKKKEKEKMEDLSRTLEDVKISLKKKDVECQDAQNTAQLKSRMVVAQEEQIDKMKKQLQAKEETLADLASRLKRKERDAEKKLQEYAERAHEWQAKYEQDLPSLQHHLAAVESELLQSRERQEELTREVQAKDKALEYAQGELGNLTEILEKRKEQIKQEAQRKLREEFAKKQETLRTQLEIETSQNEALREENRYQKRELHKCMQALAQARQHNKERDAEMKILLLQTEKKKATAAETVRQMNGLLQQLQKDCSSSRSSTMLACLTPDGVGGGGGGEKKKKKMRGEEEDEE</sequence>
<dbReference type="RefSeq" id="XP_067918427.1">
    <property type="nucleotide sequence ID" value="XM_068069598.1"/>
</dbReference>
<gene>
    <name evidence="2" type="ORF">CSUI_009482</name>
</gene>
<feature type="region of interest" description="Disordered" evidence="1">
    <location>
        <begin position="106"/>
        <end position="136"/>
    </location>
</feature>
<dbReference type="OrthoDB" id="333326at2759"/>
<feature type="region of interest" description="Disordered" evidence="1">
    <location>
        <begin position="389"/>
        <end position="416"/>
    </location>
</feature>
<accession>A0A2C6KJP7</accession>
<dbReference type="AlphaFoldDB" id="A0A2C6KJP7"/>
<dbReference type="EMBL" id="MIGC01005674">
    <property type="protein sequence ID" value="PHJ16702.1"/>
    <property type="molecule type" value="Genomic_DNA"/>
</dbReference>
<feature type="region of interest" description="Disordered" evidence="1">
    <location>
        <begin position="1"/>
        <end position="32"/>
    </location>
</feature>
<keyword evidence="3" id="KW-1185">Reference proteome</keyword>
<evidence type="ECO:0000256" key="1">
    <source>
        <dbReference type="SAM" id="MobiDB-lite"/>
    </source>
</evidence>
<dbReference type="VEuPathDB" id="ToxoDB:CSUI_009482"/>
<evidence type="ECO:0000313" key="2">
    <source>
        <dbReference type="EMBL" id="PHJ16702.1"/>
    </source>
</evidence>
<protein>
    <submittedName>
        <fullName evidence="2">Leucine rich repeat family protein</fullName>
    </submittedName>
</protein>
<feature type="compositionally biased region" description="Basic and acidic residues" evidence="1">
    <location>
        <begin position="7"/>
        <end position="32"/>
    </location>
</feature>
<evidence type="ECO:0000313" key="3">
    <source>
        <dbReference type="Proteomes" id="UP000221165"/>
    </source>
</evidence>
<dbReference type="Proteomes" id="UP000221165">
    <property type="component" value="Unassembled WGS sequence"/>
</dbReference>
<organism evidence="2 3">
    <name type="scientific">Cystoisospora suis</name>
    <dbReference type="NCBI Taxonomy" id="483139"/>
    <lineage>
        <taxon>Eukaryota</taxon>
        <taxon>Sar</taxon>
        <taxon>Alveolata</taxon>
        <taxon>Apicomplexa</taxon>
        <taxon>Conoidasida</taxon>
        <taxon>Coccidia</taxon>
        <taxon>Eucoccidiorida</taxon>
        <taxon>Eimeriorina</taxon>
        <taxon>Sarcocystidae</taxon>
        <taxon>Cystoisospora</taxon>
    </lineage>
</organism>